<dbReference type="PROSITE" id="PS00141">
    <property type="entry name" value="ASP_PROTEASE"/>
    <property type="match status" value="2"/>
</dbReference>
<evidence type="ECO:0000256" key="8">
    <source>
        <dbReference type="PIRSR" id="PIRSR601461-1"/>
    </source>
</evidence>
<accession>A0A6P8Z623</accession>
<feature type="disulfide bond" evidence="9">
    <location>
        <begin position="348"/>
        <end position="352"/>
    </location>
</feature>
<keyword evidence="5 10" id="KW-0378">Hydrolase</keyword>
<dbReference type="InterPro" id="IPR001969">
    <property type="entry name" value="Aspartic_peptidase_AS"/>
</dbReference>
<dbReference type="RefSeq" id="XP_034245595.1">
    <property type="nucleotide sequence ID" value="XM_034389704.1"/>
</dbReference>
<name>A0A6P8Z623_THRPL</name>
<dbReference type="InParanoid" id="A0A6P8Z623"/>
<keyword evidence="12" id="KW-1185">Reference proteome</keyword>
<dbReference type="KEGG" id="tpal:117647790"/>
<evidence type="ECO:0000256" key="2">
    <source>
        <dbReference type="ARBA" id="ARBA00022670"/>
    </source>
</evidence>
<dbReference type="InterPro" id="IPR021109">
    <property type="entry name" value="Peptidase_aspartic_dom_sf"/>
</dbReference>
<keyword evidence="7" id="KW-0325">Glycoprotein</keyword>
<comment type="similarity">
    <text evidence="1 10">Belongs to the peptidase A1 family.</text>
</comment>
<evidence type="ECO:0000256" key="6">
    <source>
        <dbReference type="ARBA" id="ARBA00023157"/>
    </source>
</evidence>
<evidence type="ECO:0000313" key="13">
    <source>
        <dbReference type="RefSeq" id="XP_034245595.1"/>
    </source>
</evidence>
<evidence type="ECO:0000256" key="4">
    <source>
        <dbReference type="ARBA" id="ARBA00022750"/>
    </source>
</evidence>
<organism evidence="13">
    <name type="scientific">Thrips palmi</name>
    <name type="common">Melon thrips</name>
    <dbReference type="NCBI Taxonomy" id="161013"/>
    <lineage>
        <taxon>Eukaryota</taxon>
        <taxon>Metazoa</taxon>
        <taxon>Ecdysozoa</taxon>
        <taxon>Arthropoda</taxon>
        <taxon>Hexapoda</taxon>
        <taxon>Insecta</taxon>
        <taxon>Pterygota</taxon>
        <taxon>Neoptera</taxon>
        <taxon>Paraneoptera</taxon>
        <taxon>Thysanoptera</taxon>
        <taxon>Terebrantia</taxon>
        <taxon>Thripoidea</taxon>
        <taxon>Thripidae</taxon>
        <taxon>Thrips</taxon>
    </lineage>
</organism>
<proteinExistence type="inferred from homology"/>
<evidence type="ECO:0000256" key="3">
    <source>
        <dbReference type="ARBA" id="ARBA00022729"/>
    </source>
</evidence>
<evidence type="ECO:0000256" key="1">
    <source>
        <dbReference type="ARBA" id="ARBA00007447"/>
    </source>
</evidence>
<reference evidence="13" key="1">
    <citation type="submission" date="2025-08" db="UniProtKB">
        <authorList>
            <consortium name="RefSeq"/>
        </authorList>
    </citation>
    <scope>IDENTIFICATION</scope>
    <source>
        <tissue evidence="13">Total insect</tissue>
    </source>
</reference>
<dbReference type="Proteomes" id="UP000515158">
    <property type="component" value="Unplaced"/>
</dbReference>
<feature type="active site" evidence="8">
    <location>
        <position position="170"/>
    </location>
</feature>
<keyword evidence="3" id="KW-0732">Signal</keyword>
<dbReference type="Gene3D" id="2.40.70.10">
    <property type="entry name" value="Acid Proteases"/>
    <property type="match status" value="2"/>
</dbReference>
<evidence type="ECO:0000313" key="12">
    <source>
        <dbReference type="Proteomes" id="UP000515158"/>
    </source>
</evidence>
<evidence type="ECO:0000259" key="11">
    <source>
        <dbReference type="PROSITE" id="PS51767"/>
    </source>
</evidence>
<dbReference type="OrthoDB" id="771136at2759"/>
<evidence type="ECO:0000256" key="9">
    <source>
        <dbReference type="PIRSR" id="PIRSR601461-2"/>
    </source>
</evidence>
<dbReference type="SUPFAM" id="SSF50630">
    <property type="entry name" value="Acid proteases"/>
    <property type="match status" value="1"/>
</dbReference>
<dbReference type="PANTHER" id="PTHR47966">
    <property type="entry name" value="BETA-SITE APP-CLEAVING ENZYME, ISOFORM A-RELATED"/>
    <property type="match status" value="1"/>
</dbReference>
<sequence>MLWLGLAVCSKDINNVFVAFLPSLSLSSRPSASSLDAALTTLQCWPLALSATRGRTLDGRIKREPVARTGLVATQLSSKMAAVSTMLRAATLLAVLAIACGAFTRVPLYRTESVRHQLRDVDISSQPLQMKYGVASTPSGHVSLSNYMNAQYFGPISIGTPPQSFRVIFDTGSSNLWVPSKKCHFWNIACLMHKKYNSRKSSTYKKNGKKFAIHYGSGSLSGFYSSDTVTIGGVSAKDQIFAEATNEPGMTFVAAKFDGILGMGYRTISVGGVTPVFDNLVEQGAVDDAVFSFYLSRDAASGDKGGELILGGSDPELYKGNFTYVPVTRQGYWQFAVDGISVQGKTFCEGGCQAIADTGTSLIAGPVAEVNKLNELIGGTKIVGGEYMIDCSKLDSLPKLDFVINGKTFTLEGKDYVLQISQMGQSMCLSGFMGMDIAPPAGPLWILGDVFIGKYYTEFDMKNNRVGFAEAK</sequence>
<dbReference type="InterPro" id="IPR033121">
    <property type="entry name" value="PEPTIDASE_A1"/>
</dbReference>
<dbReference type="PANTHER" id="PTHR47966:SF51">
    <property type="entry name" value="BETA-SITE APP-CLEAVING ENZYME, ISOFORM A-RELATED"/>
    <property type="match status" value="1"/>
</dbReference>
<feature type="active site" evidence="8">
    <location>
        <position position="357"/>
    </location>
</feature>
<dbReference type="PRINTS" id="PR00792">
    <property type="entry name" value="PEPSIN"/>
</dbReference>
<evidence type="ECO:0000256" key="5">
    <source>
        <dbReference type="ARBA" id="ARBA00022801"/>
    </source>
</evidence>
<keyword evidence="2 10" id="KW-0645">Protease</keyword>
<dbReference type="InterPro" id="IPR001461">
    <property type="entry name" value="Aspartic_peptidase_A1"/>
</dbReference>
<dbReference type="GO" id="GO:0006508">
    <property type="term" value="P:proteolysis"/>
    <property type="evidence" value="ECO:0007669"/>
    <property type="project" value="UniProtKB-KW"/>
</dbReference>
<dbReference type="FunFam" id="2.40.70.10:FF:000044">
    <property type="entry name" value="Lysosomal aspartic protease"/>
    <property type="match status" value="1"/>
</dbReference>
<feature type="disulfide bond" evidence="9">
    <location>
        <begin position="183"/>
        <end position="190"/>
    </location>
</feature>
<dbReference type="Pfam" id="PF00026">
    <property type="entry name" value="Asp"/>
    <property type="match status" value="1"/>
</dbReference>
<feature type="domain" description="Peptidase A1" evidence="11">
    <location>
        <begin position="152"/>
        <end position="469"/>
    </location>
</feature>
<keyword evidence="4 10" id="KW-0064">Aspartyl protease</keyword>
<evidence type="ECO:0000256" key="7">
    <source>
        <dbReference type="ARBA" id="ARBA00023180"/>
    </source>
</evidence>
<dbReference type="PROSITE" id="PS51767">
    <property type="entry name" value="PEPTIDASE_A1"/>
    <property type="match status" value="1"/>
</dbReference>
<evidence type="ECO:0000256" key="10">
    <source>
        <dbReference type="RuleBase" id="RU000454"/>
    </source>
</evidence>
<dbReference type="GO" id="GO:0004190">
    <property type="term" value="F:aspartic-type endopeptidase activity"/>
    <property type="evidence" value="ECO:0007669"/>
    <property type="project" value="UniProtKB-KW"/>
</dbReference>
<dbReference type="FunFam" id="2.40.70.10:FF:000009">
    <property type="entry name" value="Aspartic proteinase A1"/>
    <property type="match status" value="1"/>
</dbReference>
<keyword evidence="6 9" id="KW-1015">Disulfide bond</keyword>
<gene>
    <name evidence="13" type="primary">LOC117647790</name>
</gene>
<feature type="disulfide bond" evidence="9">
    <location>
        <begin position="391"/>
        <end position="428"/>
    </location>
</feature>
<dbReference type="AlphaFoldDB" id="A0A6P8Z623"/>
<protein>
    <submittedName>
        <fullName evidence="13">Lysosomal aspartic protease-like isoform X1</fullName>
    </submittedName>
</protein>
<dbReference type="GeneID" id="117647790"/>